<keyword evidence="1" id="KW-0328">Glycosyltransferase</keyword>
<comment type="caution">
    <text evidence="1">The sequence shown here is derived from an EMBL/GenBank/DDBJ whole genome shotgun (WGS) entry which is preliminary data.</text>
</comment>
<dbReference type="UniPathway" id="UPA00378"/>
<dbReference type="EMBL" id="VEPZ02000561">
    <property type="protein sequence ID" value="KAE8722505.1"/>
    <property type="molecule type" value="Genomic_DNA"/>
</dbReference>
<proteinExistence type="predicted"/>
<dbReference type="AlphaFoldDB" id="A0A6A3C0A7"/>
<protein>
    <submittedName>
        <fullName evidence="1">Galactosyltransferase family protein isoform 3</fullName>
    </submittedName>
</protein>
<dbReference type="GO" id="GO:0016757">
    <property type="term" value="F:glycosyltransferase activity"/>
    <property type="evidence" value="ECO:0007669"/>
    <property type="project" value="UniProtKB-KW"/>
</dbReference>
<evidence type="ECO:0000313" key="1">
    <source>
        <dbReference type="EMBL" id="KAE8722505.1"/>
    </source>
</evidence>
<keyword evidence="1" id="KW-0808">Transferase</keyword>
<gene>
    <name evidence="1" type="ORF">F3Y22_tig00013960pilonHSYRG00162</name>
</gene>
<name>A0A6A3C0A7_HIBSY</name>
<dbReference type="Proteomes" id="UP000436088">
    <property type="component" value="Unassembled WGS sequence"/>
</dbReference>
<keyword evidence="2" id="KW-1185">Reference proteome</keyword>
<sequence>MSLDDTLKVIACYVSDVKPDPDDASYSREQQKKLSALEMDLSAERHEGFISKERSEGDGTRSNRRLLAVIGIITTFRRKKNRDVIRKASMRSGNAFLSLDIARVSVRHMRKCCLSTANIQSLADMFMLILN</sequence>
<evidence type="ECO:0000313" key="2">
    <source>
        <dbReference type="Proteomes" id="UP000436088"/>
    </source>
</evidence>
<reference evidence="1" key="1">
    <citation type="submission" date="2019-09" db="EMBL/GenBank/DDBJ databases">
        <title>Draft genome information of white flower Hibiscus syriacus.</title>
        <authorList>
            <person name="Kim Y.-M."/>
        </authorList>
    </citation>
    <scope>NUCLEOTIDE SEQUENCE [LARGE SCALE GENOMIC DNA]</scope>
    <source>
        <strain evidence="1">YM2019G1</strain>
    </source>
</reference>
<organism evidence="1 2">
    <name type="scientific">Hibiscus syriacus</name>
    <name type="common">Rose of Sharon</name>
    <dbReference type="NCBI Taxonomy" id="106335"/>
    <lineage>
        <taxon>Eukaryota</taxon>
        <taxon>Viridiplantae</taxon>
        <taxon>Streptophyta</taxon>
        <taxon>Embryophyta</taxon>
        <taxon>Tracheophyta</taxon>
        <taxon>Spermatophyta</taxon>
        <taxon>Magnoliopsida</taxon>
        <taxon>eudicotyledons</taxon>
        <taxon>Gunneridae</taxon>
        <taxon>Pentapetalae</taxon>
        <taxon>rosids</taxon>
        <taxon>malvids</taxon>
        <taxon>Malvales</taxon>
        <taxon>Malvaceae</taxon>
        <taxon>Malvoideae</taxon>
        <taxon>Hibiscus</taxon>
    </lineage>
</organism>
<accession>A0A6A3C0A7</accession>